<evidence type="ECO:0000256" key="4">
    <source>
        <dbReference type="ARBA" id="ARBA00022679"/>
    </source>
</evidence>
<evidence type="ECO:0000313" key="12">
    <source>
        <dbReference type="Proteomes" id="UP001487305"/>
    </source>
</evidence>
<proteinExistence type="inferred from homology"/>
<evidence type="ECO:0000256" key="8">
    <source>
        <dbReference type="ARBA" id="ARBA00047989"/>
    </source>
</evidence>
<keyword evidence="7" id="KW-0862">Zinc</keyword>
<reference evidence="11 12" key="1">
    <citation type="submission" date="2024-04" db="EMBL/GenBank/DDBJ databases">
        <title>Human intestinal bacterial collection.</title>
        <authorList>
            <person name="Pauvert C."/>
            <person name="Hitch T.C.A."/>
            <person name="Clavel T."/>
        </authorList>
    </citation>
    <scope>NUCLEOTIDE SEQUENCE [LARGE SCALE GENOMIC DNA]</scope>
    <source>
        <strain evidence="11 12">CLA-KB-H42</strain>
    </source>
</reference>
<dbReference type="InterPro" id="IPR011324">
    <property type="entry name" value="Cytotoxic_necrot_fac-like_cat"/>
</dbReference>
<organism evidence="11 12">
    <name type="scientific">Raoultibacter massiliensis</name>
    <dbReference type="NCBI Taxonomy" id="1852371"/>
    <lineage>
        <taxon>Bacteria</taxon>
        <taxon>Bacillati</taxon>
        <taxon>Actinomycetota</taxon>
        <taxon>Coriobacteriia</taxon>
        <taxon>Eggerthellales</taxon>
        <taxon>Eggerthellaceae</taxon>
        <taxon>Raoultibacter</taxon>
    </lineage>
</organism>
<keyword evidence="6" id="KW-0378">Hydrolase</keyword>
<gene>
    <name evidence="11" type="ORF">AAA083_09520</name>
</gene>
<dbReference type="RefSeq" id="WP_102374364.1">
    <property type="nucleotide sequence ID" value="NZ_JBBNOP010000007.1"/>
</dbReference>
<name>A0ABV1JGQ8_9ACTN</name>
<comment type="function">
    <text evidence="2">Purine nucleoside enzyme that catalyzes the phosphorolysis of adenosine and inosine nucleosides, yielding D-ribose 1-phosphate and the respective free bases, adenine and hypoxanthine. Also catalyzes the phosphorolysis of S-methyl-5'-thioadenosine into adenine and S-methyl-5-thio-alpha-D-ribose 1-phosphate. Also has adenosine deaminase activity.</text>
</comment>
<evidence type="ECO:0000256" key="9">
    <source>
        <dbReference type="ARBA" id="ARBA00048968"/>
    </source>
</evidence>
<evidence type="ECO:0000256" key="3">
    <source>
        <dbReference type="ARBA" id="ARBA00007353"/>
    </source>
</evidence>
<protein>
    <submittedName>
        <fullName evidence="11">Polyphenol oxidase family protein</fullName>
    </submittedName>
</protein>
<evidence type="ECO:0000256" key="1">
    <source>
        <dbReference type="ARBA" id="ARBA00000553"/>
    </source>
</evidence>
<evidence type="ECO:0000256" key="5">
    <source>
        <dbReference type="ARBA" id="ARBA00022723"/>
    </source>
</evidence>
<comment type="catalytic activity">
    <reaction evidence="8">
        <text>adenosine + H2O + H(+) = inosine + NH4(+)</text>
        <dbReference type="Rhea" id="RHEA:24408"/>
        <dbReference type="ChEBI" id="CHEBI:15377"/>
        <dbReference type="ChEBI" id="CHEBI:15378"/>
        <dbReference type="ChEBI" id="CHEBI:16335"/>
        <dbReference type="ChEBI" id="CHEBI:17596"/>
        <dbReference type="ChEBI" id="CHEBI:28938"/>
        <dbReference type="EC" id="3.5.4.4"/>
    </reaction>
    <physiologicalReaction direction="left-to-right" evidence="8">
        <dbReference type="Rhea" id="RHEA:24409"/>
    </physiologicalReaction>
</comment>
<comment type="catalytic activity">
    <reaction evidence="9">
        <text>adenosine + phosphate = alpha-D-ribose 1-phosphate + adenine</text>
        <dbReference type="Rhea" id="RHEA:27642"/>
        <dbReference type="ChEBI" id="CHEBI:16335"/>
        <dbReference type="ChEBI" id="CHEBI:16708"/>
        <dbReference type="ChEBI" id="CHEBI:43474"/>
        <dbReference type="ChEBI" id="CHEBI:57720"/>
        <dbReference type="EC" id="2.4.2.1"/>
    </reaction>
    <physiologicalReaction direction="left-to-right" evidence="9">
        <dbReference type="Rhea" id="RHEA:27643"/>
    </physiologicalReaction>
</comment>
<dbReference type="SUPFAM" id="SSF64438">
    <property type="entry name" value="CNF1/YfiH-like putative cysteine hydrolases"/>
    <property type="match status" value="1"/>
</dbReference>
<evidence type="ECO:0000256" key="6">
    <source>
        <dbReference type="ARBA" id="ARBA00022801"/>
    </source>
</evidence>
<keyword evidence="4" id="KW-0808">Transferase</keyword>
<sequence>METTLELPLPHLSRGRFASIGALTDEALFDRTGIRIAFTERIGGVSEGPFASLNLGDHVNDDAACVARNRAIVAEAFGVGPDSLVVPHQVHGGAIVRVAGSSAEAVCRAKDEAETGADALLIEVSDVAALLCYADCVPVIVVSPSGRFAVIHAGWRGVLAGIAEDAVRLLASLDRDDGCGVAEGSMNVYIGPHIRRECFETGEDVRDRFVGRFGAACAPDRNHVDLSAALRTGLHGVGIERIVDADACTVCENDRFFSHRAQGGIAGRHGAFAVRKG</sequence>
<dbReference type="PANTHER" id="PTHR30616:SF2">
    <property type="entry name" value="PURINE NUCLEOSIDE PHOSPHORYLASE LACC1"/>
    <property type="match status" value="1"/>
</dbReference>
<dbReference type="PANTHER" id="PTHR30616">
    <property type="entry name" value="UNCHARACTERIZED PROTEIN YFIH"/>
    <property type="match status" value="1"/>
</dbReference>
<keyword evidence="12" id="KW-1185">Reference proteome</keyword>
<evidence type="ECO:0000313" key="11">
    <source>
        <dbReference type="EMBL" id="MEQ3363212.1"/>
    </source>
</evidence>
<dbReference type="EMBL" id="JBBNOP010000007">
    <property type="protein sequence ID" value="MEQ3363212.1"/>
    <property type="molecule type" value="Genomic_DNA"/>
</dbReference>
<dbReference type="CDD" id="cd16833">
    <property type="entry name" value="YfiH"/>
    <property type="match status" value="1"/>
</dbReference>
<dbReference type="InterPro" id="IPR038371">
    <property type="entry name" value="Cu_polyphenol_OxRdtase_sf"/>
</dbReference>
<dbReference type="Gene3D" id="3.60.140.10">
    <property type="entry name" value="CNF1/YfiH-like putative cysteine hydrolases"/>
    <property type="match status" value="1"/>
</dbReference>
<evidence type="ECO:0000256" key="7">
    <source>
        <dbReference type="ARBA" id="ARBA00022833"/>
    </source>
</evidence>
<dbReference type="Pfam" id="PF02578">
    <property type="entry name" value="Cu-oxidase_4"/>
    <property type="match status" value="1"/>
</dbReference>
<dbReference type="Proteomes" id="UP001487305">
    <property type="component" value="Unassembled WGS sequence"/>
</dbReference>
<comment type="similarity">
    <text evidence="3">Belongs to the purine nucleoside phosphorylase YfiH/LACC1 family.</text>
</comment>
<keyword evidence="5" id="KW-0479">Metal-binding</keyword>
<comment type="catalytic activity">
    <reaction evidence="10">
        <text>S-methyl-5'-thioadenosine + phosphate = 5-(methylsulfanyl)-alpha-D-ribose 1-phosphate + adenine</text>
        <dbReference type="Rhea" id="RHEA:11852"/>
        <dbReference type="ChEBI" id="CHEBI:16708"/>
        <dbReference type="ChEBI" id="CHEBI:17509"/>
        <dbReference type="ChEBI" id="CHEBI:43474"/>
        <dbReference type="ChEBI" id="CHEBI:58533"/>
        <dbReference type="EC" id="2.4.2.28"/>
    </reaction>
    <physiologicalReaction direction="left-to-right" evidence="10">
        <dbReference type="Rhea" id="RHEA:11853"/>
    </physiologicalReaction>
</comment>
<evidence type="ECO:0000256" key="2">
    <source>
        <dbReference type="ARBA" id="ARBA00003215"/>
    </source>
</evidence>
<comment type="caution">
    <text evidence="11">The sequence shown here is derived from an EMBL/GenBank/DDBJ whole genome shotgun (WGS) entry which is preliminary data.</text>
</comment>
<evidence type="ECO:0000256" key="10">
    <source>
        <dbReference type="ARBA" id="ARBA00049893"/>
    </source>
</evidence>
<dbReference type="InterPro" id="IPR003730">
    <property type="entry name" value="Cu_polyphenol_OxRdtase"/>
</dbReference>
<comment type="catalytic activity">
    <reaction evidence="1">
        <text>inosine + phosphate = alpha-D-ribose 1-phosphate + hypoxanthine</text>
        <dbReference type="Rhea" id="RHEA:27646"/>
        <dbReference type="ChEBI" id="CHEBI:17368"/>
        <dbReference type="ChEBI" id="CHEBI:17596"/>
        <dbReference type="ChEBI" id="CHEBI:43474"/>
        <dbReference type="ChEBI" id="CHEBI:57720"/>
        <dbReference type="EC" id="2.4.2.1"/>
    </reaction>
    <physiologicalReaction direction="left-to-right" evidence="1">
        <dbReference type="Rhea" id="RHEA:27647"/>
    </physiologicalReaction>
</comment>
<accession>A0ABV1JGQ8</accession>